<dbReference type="InterPro" id="IPR000477">
    <property type="entry name" value="RT_dom"/>
</dbReference>
<evidence type="ECO:0000313" key="14">
    <source>
        <dbReference type="EMBL" id="MBY27284.1"/>
    </source>
</evidence>
<dbReference type="InterPro" id="IPR041588">
    <property type="entry name" value="Integrase_H2C2"/>
</dbReference>
<evidence type="ECO:0000256" key="5">
    <source>
        <dbReference type="ARBA" id="ARBA00022759"/>
    </source>
</evidence>
<dbReference type="GO" id="GO:0042575">
    <property type="term" value="C:DNA polymerase complex"/>
    <property type="evidence" value="ECO:0007669"/>
    <property type="project" value="UniProtKB-ARBA"/>
</dbReference>
<dbReference type="EC" id="2.7.7.49" evidence="1"/>
<evidence type="ECO:0000256" key="2">
    <source>
        <dbReference type="ARBA" id="ARBA00022679"/>
    </source>
</evidence>
<dbReference type="SUPFAM" id="SSF53098">
    <property type="entry name" value="Ribonuclease H-like"/>
    <property type="match status" value="1"/>
</dbReference>
<feature type="domain" description="CCHC-type" evidence="10">
    <location>
        <begin position="284"/>
        <end position="297"/>
    </location>
</feature>
<evidence type="ECO:0000259" key="11">
    <source>
        <dbReference type="PROSITE" id="PS50175"/>
    </source>
</evidence>
<dbReference type="CDD" id="cd09274">
    <property type="entry name" value="RNase_HI_RT_Ty3"/>
    <property type="match status" value="1"/>
</dbReference>
<dbReference type="CDD" id="cd00303">
    <property type="entry name" value="retropepsin_like"/>
    <property type="match status" value="1"/>
</dbReference>
<dbReference type="Pfam" id="PF00665">
    <property type="entry name" value="rve"/>
    <property type="match status" value="1"/>
</dbReference>
<dbReference type="GO" id="GO:0006508">
    <property type="term" value="P:proteolysis"/>
    <property type="evidence" value="ECO:0007669"/>
    <property type="project" value="InterPro"/>
</dbReference>
<dbReference type="PROSITE" id="PS00141">
    <property type="entry name" value="ASP_PROTEASE"/>
    <property type="match status" value="1"/>
</dbReference>
<dbReference type="InterPro" id="IPR036397">
    <property type="entry name" value="RNaseH_sf"/>
</dbReference>
<dbReference type="Pfam" id="PF17921">
    <property type="entry name" value="Integrase_H2C2"/>
    <property type="match status" value="1"/>
</dbReference>
<dbReference type="Gene3D" id="1.10.340.70">
    <property type="match status" value="1"/>
</dbReference>
<dbReference type="InterPro" id="IPR012337">
    <property type="entry name" value="RNaseH-like_sf"/>
</dbReference>
<feature type="region of interest" description="Disordered" evidence="9">
    <location>
        <begin position="231"/>
        <end position="275"/>
    </location>
</feature>
<dbReference type="FunFam" id="3.30.70.270:FF:000020">
    <property type="entry name" value="Transposon Tf2-6 polyprotein-like Protein"/>
    <property type="match status" value="1"/>
</dbReference>
<feature type="domain" description="Integrase catalytic" evidence="13">
    <location>
        <begin position="1107"/>
        <end position="1264"/>
    </location>
</feature>
<evidence type="ECO:0000256" key="4">
    <source>
        <dbReference type="ARBA" id="ARBA00022722"/>
    </source>
</evidence>
<dbReference type="InterPro" id="IPR036875">
    <property type="entry name" value="Znf_CCHC_sf"/>
</dbReference>
<keyword evidence="8" id="KW-0479">Metal-binding</keyword>
<gene>
    <name evidence="14" type="primary">TY3B-I_26</name>
    <name evidence="14" type="ORF">g.164321</name>
</gene>
<sequence>MSDETNATVEVPKRPSYNELFTLVESLRREIASIKEPSDSSSRSEHSEGVLRQPVMDFRVLADLDKTVGIFEGRESTHVSADWLASVEGIADLNCWPFAYRVQFVRANVRGAARDWFVGRLFLDWSDFKRQFNATFVRTVRISDRWDALRARRQLKDEHQMDYFQAKVRLCRDLLLSFDEIRDHVIQGLYSKEVAMYAMSRTHRNEDELLTDLLDWERMYALRNAAGHVQTKVKEPIKSVEPRRSQATTSGRDNKKSWRRSTPVAGTSEETQSKANDDAERGSCFYCHKVGHLSRDCSARRNSITCFHCGVAGHLKTNCPELRQVSAVSGRDVPKAHPYLKVGKINGREYSALLDTGSSCTLLKSTVAIKSGLDLRPSGRQLYGVGSTVVPSVEAVGESTIEIVIDGVNAGPVWVLVVPDGAQGPDIIVGRNWLDSSTVTYRKAGNNLIIEEATITNEQVEPSVMTLGNTCDVLYVVDEDDDEPTPLVIEDFKFVSEDASLVEREELLELANEYRMCFAKGLSELGCTPLMTMDVNEIPGSRPVVCRPYKTTAEDRKEIAEIVGEWKRCGIVEETQSPYASPVILVKQNGGKHRLCVDFRRLNKQTLRHHFPLPDMGEQLESLATASLFAQLDLASGYLQIPLTPEAAAKTAFITADTTGQFARMPFGLSGAVAEFTRLMHLVLGPLRGDVVRNYLDDMVVDAVSWSDMLFKLRQVFDRLKSANLTLKPSKCSFGTRRIEFLGFVVEGGMIQPGEEKTRCIAEYPKPGDAHSVRRFLGLTGFFRRFVKDYSKIARPLTRLTKKDVAYEWSPETEEAFRTMKQLLTEPPIQAMFNPKSEVIELHTDASSVGLGAMLMQANKGGEPLRLVYCASRTTSEAESRYHSSKLELMCIVWAVRKLRQFLLGVRFTVYTDCQALVYLNSFKGTSSQIARWHDSLQEFDFSVKYRPGLRMGHVDALSRAPIASTEEVFDEQLDVYVVLSLEERVRMCQTSDAELLDIRKKLEAELASGGAAVNGNYEIEEGLLYRRFNGKLLFVMPKAMRKSLTVSAHDLSGHPAVDKTMANIRQDFWFAGMKRYVRLHIRMCFECLMTKVPRGKQPGLLHPLPVGNRPFETVHADHVGPFITTRRGCRYVLVFVDSFTKFVLFYAVAGTSAEETVQCVQRLVEAYGLPRRLVTDRGTSFTANSFTTYCENQGITHVLASSRHPQTNGQVERVHSALMSALITACVEPDEWDLELMKVQNDLNSSESKVTLKTPFELLLGYRPRFRMGNLRSLSKTEGDWEPPEKLRQKAKERMEDAKERVKAKYDQHRHNNTRYAVGEIVVMRRAPVSTGESTKLQNRYKGPLVVTEVLTGDAYRVASLAAEGRRVYSTTAHVSQLKSWKLLSEGDDQTVGEELDVEGSDREANTEEDDQAVDKEIDVEDFNGAAEGDEDQKENRPRRLRKPPVWAKDYEC</sequence>
<evidence type="ECO:0000256" key="8">
    <source>
        <dbReference type="PROSITE-ProRule" id="PRU00047"/>
    </source>
</evidence>
<evidence type="ECO:0000259" key="10">
    <source>
        <dbReference type="PROSITE" id="PS50158"/>
    </source>
</evidence>
<dbReference type="SUPFAM" id="SSF57756">
    <property type="entry name" value="Retrovirus zinc finger-like domains"/>
    <property type="match status" value="1"/>
</dbReference>
<dbReference type="InterPro" id="IPR041373">
    <property type="entry name" value="RT_RNaseH"/>
</dbReference>
<dbReference type="Pfam" id="PF17917">
    <property type="entry name" value="RT_RNaseH"/>
    <property type="match status" value="1"/>
</dbReference>
<dbReference type="GO" id="GO:0003676">
    <property type="term" value="F:nucleic acid binding"/>
    <property type="evidence" value="ECO:0007669"/>
    <property type="project" value="InterPro"/>
</dbReference>
<dbReference type="FunFam" id="3.10.20.370:FF:000001">
    <property type="entry name" value="Retrovirus-related Pol polyprotein from transposon 17.6-like protein"/>
    <property type="match status" value="1"/>
</dbReference>
<keyword evidence="6" id="KW-0378">Hydrolase</keyword>
<dbReference type="InterPro" id="IPR001969">
    <property type="entry name" value="Aspartic_peptidase_AS"/>
</dbReference>
<dbReference type="GO" id="GO:0008270">
    <property type="term" value="F:zinc ion binding"/>
    <property type="evidence" value="ECO:0007669"/>
    <property type="project" value="UniProtKB-KW"/>
</dbReference>
<dbReference type="SUPFAM" id="SSF56672">
    <property type="entry name" value="DNA/RNA polymerases"/>
    <property type="match status" value="1"/>
</dbReference>
<dbReference type="PROSITE" id="PS50878">
    <property type="entry name" value="RT_POL"/>
    <property type="match status" value="1"/>
</dbReference>
<dbReference type="Pfam" id="PF13650">
    <property type="entry name" value="Asp_protease_2"/>
    <property type="match status" value="1"/>
</dbReference>
<dbReference type="SUPFAM" id="SSF50630">
    <property type="entry name" value="Acid proteases"/>
    <property type="match status" value="1"/>
</dbReference>
<organism evidence="14">
    <name type="scientific">Schizaphis graminum</name>
    <name type="common">Green bug aphid</name>
    <dbReference type="NCBI Taxonomy" id="13262"/>
    <lineage>
        <taxon>Eukaryota</taxon>
        <taxon>Metazoa</taxon>
        <taxon>Ecdysozoa</taxon>
        <taxon>Arthropoda</taxon>
        <taxon>Hexapoda</taxon>
        <taxon>Insecta</taxon>
        <taxon>Pterygota</taxon>
        <taxon>Neoptera</taxon>
        <taxon>Paraneoptera</taxon>
        <taxon>Hemiptera</taxon>
        <taxon>Sternorrhyncha</taxon>
        <taxon>Aphidomorpha</taxon>
        <taxon>Aphidoidea</taxon>
        <taxon>Aphididae</taxon>
        <taxon>Aphidini</taxon>
        <taxon>Schizaphis</taxon>
    </lineage>
</organism>
<dbReference type="Gene3D" id="3.10.10.10">
    <property type="entry name" value="HIV Type 1 Reverse Transcriptase, subunit A, domain 1"/>
    <property type="match status" value="1"/>
</dbReference>
<feature type="region of interest" description="Disordered" evidence="9">
    <location>
        <begin position="1395"/>
        <end position="1454"/>
    </location>
</feature>
<feature type="domain" description="CCHC-type" evidence="10">
    <location>
        <begin position="306"/>
        <end position="321"/>
    </location>
</feature>
<reference evidence="14" key="1">
    <citation type="submission" date="2018-04" db="EMBL/GenBank/DDBJ databases">
        <title>Transcriptome of Schizaphis graminum biotype I.</title>
        <authorList>
            <person name="Scully E.D."/>
            <person name="Geib S.M."/>
            <person name="Palmer N.A."/>
            <person name="Koch K."/>
            <person name="Bradshaw J."/>
            <person name="Heng-Moss T."/>
            <person name="Sarath G."/>
        </authorList>
    </citation>
    <scope>NUCLEOTIDE SEQUENCE</scope>
</reference>
<dbReference type="PANTHER" id="PTHR37984">
    <property type="entry name" value="PROTEIN CBG26694"/>
    <property type="match status" value="1"/>
</dbReference>
<dbReference type="PROSITE" id="PS50175">
    <property type="entry name" value="ASP_PROT_RETROV"/>
    <property type="match status" value="1"/>
</dbReference>
<feature type="domain" description="Reverse transcriptase" evidence="12">
    <location>
        <begin position="567"/>
        <end position="746"/>
    </location>
</feature>
<dbReference type="PANTHER" id="PTHR37984:SF5">
    <property type="entry name" value="PROTEIN NYNRIN-LIKE"/>
    <property type="match status" value="1"/>
</dbReference>
<keyword evidence="8" id="KW-0862">Zinc</keyword>
<dbReference type="GO" id="GO:0003964">
    <property type="term" value="F:RNA-directed DNA polymerase activity"/>
    <property type="evidence" value="ECO:0007669"/>
    <property type="project" value="UniProtKB-KW"/>
</dbReference>
<dbReference type="InterPro" id="IPR021109">
    <property type="entry name" value="Peptidase_aspartic_dom_sf"/>
</dbReference>
<keyword evidence="5" id="KW-0255">Endonuclease</keyword>
<dbReference type="Gene3D" id="3.30.420.10">
    <property type="entry name" value="Ribonuclease H-like superfamily/Ribonuclease H"/>
    <property type="match status" value="1"/>
</dbReference>
<dbReference type="InterPro" id="IPR001995">
    <property type="entry name" value="Peptidase_A2_cat"/>
</dbReference>
<dbReference type="GO" id="GO:0004519">
    <property type="term" value="F:endonuclease activity"/>
    <property type="evidence" value="ECO:0007669"/>
    <property type="project" value="UniProtKB-KW"/>
</dbReference>
<dbReference type="PROSITE" id="PS50158">
    <property type="entry name" value="ZF_CCHC"/>
    <property type="match status" value="2"/>
</dbReference>
<evidence type="ECO:0000259" key="12">
    <source>
        <dbReference type="PROSITE" id="PS50878"/>
    </source>
</evidence>
<dbReference type="InterPro" id="IPR050951">
    <property type="entry name" value="Retrovirus_Pol_polyprotein"/>
</dbReference>
<evidence type="ECO:0000256" key="6">
    <source>
        <dbReference type="ARBA" id="ARBA00022801"/>
    </source>
</evidence>
<evidence type="ECO:0000256" key="7">
    <source>
        <dbReference type="ARBA" id="ARBA00022918"/>
    </source>
</evidence>
<evidence type="ECO:0000256" key="3">
    <source>
        <dbReference type="ARBA" id="ARBA00022695"/>
    </source>
</evidence>
<dbReference type="CDD" id="cd01647">
    <property type="entry name" value="RT_LTR"/>
    <property type="match status" value="1"/>
</dbReference>
<evidence type="ECO:0000259" key="13">
    <source>
        <dbReference type="PROSITE" id="PS50994"/>
    </source>
</evidence>
<dbReference type="Pfam" id="PF00078">
    <property type="entry name" value="RVT_1"/>
    <property type="match status" value="1"/>
</dbReference>
<keyword evidence="3" id="KW-0548">Nucleotidyltransferase</keyword>
<dbReference type="PROSITE" id="PS50994">
    <property type="entry name" value="INTEGRASE"/>
    <property type="match status" value="1"/>
</dbReference>
<dbReference type="SMART" id="SM00343">
    <property type="entry name" value="ZnF_C2HC"/>
    <property type="match status" value="2"/>
</dbReference>
<keyword evidence="7" id="KW-0695">RNA-directed DNA polymerase</keyword>
<dbReference type="Pfam" id="PF00098">
    <property type="entry name" value="zf-CCHC"/>
    <property type="match status" value="1"/>
</dbReference>
<keyword evidence="2" id="KW-0808">Transferase</keyword>
<dbReference type="Gene3D" id="4.10.60.10">
    <property type="entry name" value="Zinc finger, CCHC-type"/>
    <property type="match status" value="1"/>
</dbReference>
<keyword evidence="8" id="KW-0863">Zinc-finger</keyword>
<dbReference type="InterPro" id="IPR001878">
    <property type="entry name" value="Znf_CCHC"/>
</dbReference>
<dbReference type="EMBL" id="GGMR01014665">
    <property type="protein sequence ID" value="MBY27284.1"/>
    <property type="molecule type" value="Transcribed_RNA"/>
</dbReference>
<evidence type="ECO:0000256" key="9">
    <source>
        <dbReference type="SAM" id="MobiDB-lite"/>
    </source>
</evidence>
<proteinExistence type="predicted"/>
<dbReference type="InterPro" id="IPR043502">
    <property type="entry name" value="DNA/RNA_pol_sf"/>
</dbReference>
<dbReference type="Gene3D" id="3.30.70.270">
    <property type="match status" value="2"/>
</dbReference>
<protein>
    <recommendedName>
        <fullName evidence="1">RNA-directed DNA polymerase</fullName>
        <ecNumber evidence="1">2.7.7.49</ecNumber>
    </recommendedName>
</protein>
<dbReference type="Gene3D" id="2.40.70.10">
    <property type="entry name" value="Acid Proteases"/>
    <property type="match status" value="1"/>
</dbReference>
<feature type="compositionally biased region" description="Acidic residues" evidence="9">
    <location>
        <begin position="1408"/>
        <end position="1434"/>
    </location>
</feature>
<dbReference type="InterPro" id="IPR001584">
    <property type="entry name" value="Integrase_cat-core"/>
</dbReference>
<evidence type="ECO:0000256" key="1">
    <source>
        <dbReference type="ARBA" id="ARBA00012493"/>
    </source>
</evidence>
<feature type="compositionally biased region" description="Basic and acidic residues" evidence="9">
    <location>
        <begin position="232"/>
        <end position="244"/>
    </location>
</feature>
<accession>A0A2S2PD17</accession>
<feature type="domain" description="Peptidase A2" evidence="11">
    <location>
        <begin position="350"/>
        <end position="433"/>
    </location>
</feature>
<dbReference type="GO" id="GO:0004190">
    <property type="term" value="F:aspartic-type endopeptidase activity"/>
    <property type="evidence" value="ECO:0007669"/>
    <property type="project" value="InterPro"/>
</dbReference>
<dbReference type="GO" id="GO:0015074">
    <property type="term" value="P:DNA integration"/>
    <property type="evidence" value="ECO:0007669"/>
    <property type="project" value="InterPro"/>
</dbReference>
<name>A0A2S2PD17_SCHGA</name>
<dbReference type="InterPro" id="IPR043128">
    <property type="entry name" value="Rev_trsase/Diguanyl_cyclase"/>
</dbReference>
<keyword evidence="4" id="KW-0540">Nuclease</keyword>